<evidence type="ECO:0000313" key="5">
    <source>
        <dbReference type="Proteomes" id="UP001158576"/>
    </source>
</evidence>
<dbReference type="Proteomes" id="UP001158576">
    <property type="component" value="Chromosome XSR"/>
</dbReference>
<dbReference type="PANTHER" id="PTHR10579">
    <property type="entry name" value="CALCIUM-ACTIVATED CHLORIDE CHANNEL REGULATOR"/>
    <property type="match status" value="1"/>
</dbReference>
<dbReference type="InterPro" id="IPR036465">
    <property type="entry name" value="vWFA_dom_sf"/>
</dbReference>
<feature type="signal peptide" evidence="2">
    <location>
        <begin position="1"/>
        <end position="18"/>
    </location>
</feature>
<reference evidence="4 5" key="1">
    <citation type="submission" date="2021-04" db="EMBL/GenBank/DDBJ databases">
        <authorList>
            <person name="Bliznina A."/>
        </authorList>
    </citation>
    <scope>NUCLEOTIDE SEQUENCE [LARGE SCALE GENOMIC DNA]</scope>
</reference>
<sequence length="754" mass="83816">MILLFILVFVSWAKIHKTIRIGDDQGYEGFVIGISNTVKRDLSFVAGMSDKFTRVSKELWDSSNGRTFISEITIVLPENWEEPTEEEIAQHSLNYRGPVSGLSFDRMAMQVHHATDDFNPHRMYAIKVTPCGHFGKHIRATDNYIKKSDDADVVERHGRFEKVFVREFAKLRWGVFDETVNKDKDEYIFDSEKNEIIPAKCSRGLIGTHVYKANFDAENTKAGDICEEASHKYHGKCHFIPNSDQTPAEGTKAPWIGSFMYSTAVKDINTFCRDSTNDALGHEWRPNTIHNKECDKKSVWEVITNSPDFQQFTDSVDLGELKINIVRDTARRIVLAIDMSTSMQLPGQTYDRYFAVRKAAVQFLETVSLGTYIGLISFDKGSRVHSELMKIEDEDSRTVLIKRLPRKEDLVRGTSIGAGILTAIEVLEETGPEDLRNHGGEILLITDGAETVKPHLSDILEKVSSSGVTIHAISLGSEALYGVEIISEETGGLGIFTPATVDSRNTMNVNLQDAFKQQFNGEGETLTVSSEAIDLEDELEIPFVLDDSIGLGTKIFVTWPESVAEESAPELSLELPSGATVDKNSSDNLGYSFTIADTETNSLTVKMPDPSDVGRYTVKIKNPTSEKYSITVAINSFPRDQVSPVKVTAYSMLDDDDRPLVYVEVSQGMYAVIGATVDAQYIHPELDSKDTTEQKYSLHDDGDQTTPSQTMEFTLAQSRVIKMASTLLFESQCQQTKLAAALMSVASITSAGEI</sequence>
<feature type="compositionally biased region" description="Basic and acidic residues" evidence="1">
    <location>
        <begin position="690"/>
        <end position="702"/>
    </location>
</feature>
<dbReference type="EMBL" id="OU015569">
    <property type="protein sequence ID" value="CAG5096960.1"/>
    <property type="molecule type" value="Genomic_DNA"/>
</dbReference>
<proteinExistence type="predicted"/>
<organism evidence="4 5">
    <name type="scientific">Oikopleura dioica</name>
    <name type="common">Tunicate</name>
    <dbReference type="NCBI Taxonomy" id="34765"/>
    <lineage>
        <taxon>Eukaryota</taxon>
        <taxon>Metazoa</taxon>
        <taxon>Chordata</taxon>
        <taxon>Tunicata</taxon>
        <taxon>Appendicularia</taxon>
        <taxon>Copelata</taxon>
        <taxon>Oikopleuridae</taxon>
        <taxon>Oikopleura</taxon>
    </lineage>
</organism>
<dbReference type="Pfam" id="PF08434">
    <property type="entry name" value="CLCA"/>
    <property type="match status" value="1"/>
</dbReference>
<accession>A0ABN7SHC0</accession>
<dbReference type="InterPro" id="IPR013642">
    <property type="entry name" value="CLCA_N"/>
</dbReference>
<dbReference type="SUPFAM" id="SSF53300">
    <property type="entry name" value="vWA-like"/>
    <property type="match status" value="1"/>
</dbReference>
<dbReference type="PANTHER" id="PTHR10579:SF177">
    <property type="entry name" value="CALCIUM-ACTIVATED CHLORIDE CHANNEL REGULATOR 4-LIKE PROTEIN"/>
    <property type="match status" value="1"/>
</dbReference>
<name>A0ABN7SHC0_OIKDI</name>
<feature type="domain" description="VWFA" evidence="3">
    <location>
        <begin position="332"/>
        <end position="519"/>
    </location>
</feature>
<feature type="region of interest" description="Disordered" evidence="1">
    <location>
        <begin position="690"/>
        <end position="709"/>
    </location>
</feature>
<evidence type="ECO:0000259" key="3">
    <source>
        <dbReference type="PROSITE" id="PS50234"/>
    </source>
</evidence>
<protein>
    <submittedName>
        <fullName evidence="4">Oidioi.mRNA.OKI2018_I69.XSR.g14865.t1.cds</fullName>
    </submittedName>
</protein>
<dbReference type="Gene3D" id="3.40.50.410">
    <property type="entry name" value="von Willebrand factor, type A domain"/>
    <property type="match status" value="1"/>
</dbReference>
<evidence type="ECO:0000313" key="4">
    <source>
        <dbReference type="EMBL" id="CAG5096960.1"/>
    </source>
</evidence>
<dbReference type="CDD" id="cd00198">
    <property type="entry name" value="vWFA"/>
    <property type="match status" value="1"/>
</dbReference>
<dbReference type="SMART" id="SM00327">
    <property type="entry name" value="VWA"/>
    <property type="match status" value="1"/>
</dbReference>
<feature type="chain" id="PRO_5046491034" evidence="2">
    <location>
        <begin position="19"/>
        <end position="754"/>
    </location>
</feature>
<keyword evidence="5" id="KW-1185">Reference proteome</keyword>
<evidence type="ECO:0000256" key="2">
    <source>
        <dbReference type="SAM" id="SignalP"/>
    </source>
</evidence>
<dbReference type="PROSITE" id="PS50234">
    <property type="entry name" value="VWFA"/>
    <property type="match status" value="1"/>
</dbReference>
<dbReference type="InterPro" id="IPR051266">
    <property type="entry name" value="CLCR"/>
</dbReference>
<dbReference type="InterPro" id="IPR002035">
    <property type="entry name" value="VWF_A"/>
</dbReference>
<gene>
    <name evidence="4" type="ORF">OKIOD_LOCUS6423</name>
</gene>
<evidence type="ECO:0000256" key="1">
    <source>
        <dbReference type="SAM" id="MobiDB-lite"/>
    </source>
</evidence>
<keyword evidence="2" id="KW-0732">Signal</keyword>
<dbReference type="Pfam" id="PF13519">
    <property type="entry name" value="VWA_2"/>
    <property type="match status" value="1"/>
</dbReference>